<feature type="region of interest" description="Disordered" evidence="2">
    <location>
        <begin position="106"/>
        <end position="135"/>
    </location>
</feature>
<feature type="region of interest" description="Disordered" evidence="2">
    <location>
        <begin position="228"/>
        <end position="262"/>
    </location>
</feature>
<keyword evidence="5" id="KW-1185">Reference proteome</keyword>
<evidence type="ECO:0000256" key="2">
    <source>
        <dbReference type="SAM" id="MobiDB-lite"/>
    </source>
</evidence>
<evidence type="ECO:0000313" key="4">
    <source>
        <dbReference type="EMBL" id="THU76810.1"/>
    </source>
</evidence>
<name>A0A4S8KML7_DENBC</name>
<feature type="compositionally biased region" description="Polar residues" evidence="2">
    <location>
        <begin position="250"/>
        <end position="262"/>
    </location>
</feature>
<dbReference type="GO" id="GO:0003700">
    <property type="term" value="F:DNA-binding transcription factor activity"/>
    <property type="evidence" value="ECO:0007669"/>
    <property type="project" value="InterPro"/>
</dbReference>
<dbReference type="EMBL" id="ML180699">
    <property type="protein sequence ID" value="THU76810.1"/>
    <property type="molecule type" value="Genomic_DNA"/>
</dbReference>
<dbReference type="AlphaFoldDB" id="A0A4S8KML7"/>
<dbReference type="OrthoDB" id="3365874at2759"/>
<evidence type="ECO:0000313" key="5">
    <source>
        <dbReference type="Proteomes" id="UP000297245"/>
    </source>
</evidence>
<reference evidence="4 5" key="1">
    <citation type="journal article" date="2019" name="Nat. Ecol. Evol.">
        <title>Megaphylogeny resolves global patterns of mushroom evolution.</title>
        <authorList>
            <person name="Varga T."/>
            <person name="Krizsan K."/>
            <person name="Foldi C."/>
            <person name="Dima B."/>
            <person name="Sanchez-Garcia M."/>
            <person name="Sanchez-Ramirez S."/>
            <person name="Szollosi G.J."/>
            <person name="Szarkandi J.G."/>
            <person name="Papp V."/>
            <person name="Albert L."/>
            <person name="Andreopoulos W."/>
            <person name="Angelini C."/>
            <person name="Antonin V."/>
            <person name="Barry K.W."/>
            <person name="Bougher N.L."/>
            <person name="Buchanan P."/>
            <person name="Buyck B."/>
            <person name="Bense V."/>
            <person name="Catcheside P."/>
            <person name="Chovatia M."/>
            <person name="Cooper J."/>
            <person name="Damon W."/>
            <person name="Desjardin D."/>
            <person name="Finy P."/>
            <person name="Geml J."/>
            <person name="Haridas S."/>
            <person name="Hughes K."/>
            <person name="Justo A."/>
            <person name="Karasinski D."/>
            <person name="Kautmanova I."/>
            <person name="Kiss B."/>
            <person name="Kocsube S."/>
            <person name="Kotiranta H."/>
            <person name="LaButti K.M."/>
            <person name="Lechner B.E."/>
            <person name="Liimatainen K."/>
            <person name="Lipzen A."/>
            <person name="Lukacs Z."/>
            <person name="Mihaltcheva S."/>
            <person name="Morgado L.N."/>
            <person name="Niskanen T."/>
            <person name="Noordeloos M.E."/>
            <person name="Ohm R.A."/>
            <person name="Ortiz-Santana B."/>
            <person name="Ovrebo C."/>
            <person name="Racz N."/>
            <person name="Riley R."/>
            <person name="Savchenko A."/>
            <person name="Shiryaev A."/>
            <person name="Soop K."/>
            <person name="Spirin V."/>
            <person name="Szebenyi C."/>
            <person name="Tomsovsky M."/>
            <person name="Tulloss R.E."/>
            <person name="Uehling J."/>
            <person name="Grigoriev I.V."/>
            <person name="Vagvolgyi C."/>
            <person name="Papp T."/>
            <person name="Martin F.M."/>
            <person name="Miettinen O."/>
            <person name="Hibbett D.S."/>
            <person name="Nagy L.G."/>
        </authorList>
    </citation>
    <scope>NUCLEOTIDE SEQUENCE [LARGE SCALE GENOMIC DNA]</scope>
    <source>
        <strain evidence="4 5">CBS 962.96</strain>
    </source>
</reference>
<feature type="compositionally biased region" description="Polar residues" evidence="2">
    <location>
        <begin position="175"/>
        <end position="184"/>
    </location>
</feature>
<dbReference type="CDD" id="cd14688">
    <property type="entry name" value="bZIP_YAP"/>
    <property type="match status" value="1"/>
</dbReference>
<gene>
    <name evidence="4" type="ORF">K435DRAFT_974277</name>
</gene>
<dbReference type="InterPro" id="IPR046347">
    <property type="entry name" value="bZIP_sf"/>
</dbReference>
<dbReference type="Proteomes" id="UP000297245">
    <property type="component" value="Unassembled WGS sequence"/>
</dbReference>
<evidence type="ECO:0000256" key="1">
    <source>
        <dbReference type="SAM" id="Coils"/>
    </source>
</evidence>
<dbReference type="InterPro" id="IPR004827">
    <property type="entry name" value="bZIP"/>
</dbReference>
<dbReference type="Pfam" id="PF00170">
    <property type="entry name" value="bZIP_1"/>
    <property type="match status" value="1"/>
</dbReference>
<feature type="compositionally biased region" description="Low complexity" evidence="2">
    <location>
        <begin position="185"/>
        <end position="200"/>
    </location>
</feature>
<protein>
    <recommendedName>
        <fullName evidence="3">BZIP domain-containing protein</fullName>
    </recommendedName>
</protein>
<dbReference type="SUPFAM" id="SSF57959">
    <property type="entry name" value="Leucine zipper domain"/>
    <property type="match status" value="1"/>
</dbReference>
<sequence>MVRGRKRDVAAPLTRSLILQRDYRARKAQYVADLEAKVRKFEQQNESLTKEVEDLRTQLYRREVHRAGEVLDLLPSQGDVDKAHGLSDVLNHLSLASSSIQHFQQVTLGSHQTAPREPRRSNSTSDSPTGSVYQSLPAIGTASSASSSTRSSFSDLNTHQLMSPETTRYDLTQSVAHHSTQPTIHSPSVSRSSSRHSSVPENYNSEAIQYWDHGNSLNVSSDENTFHGVGLVENKPSPPVARISVYHGTPDTQNNRGMSGQSNVRTTTHQLPPFVGSQLPINQPIMSSSYDMRQGPYDRTVMHNTDIRTTWA</sequence>
<accession>A0A4S8KML7</accession>
<feature type="region of interest" description="Disordered" evidence="2">
    <location>
        <begin position="175"/>
        <end position="200"/>
    </location>
</feature>
<keyword evidence="1" id="KW-0175">Coiled coil</keyword>
<dbReference type="Gene3D" id="1.20.5.170">
    <property type="match status" value="1"/>
</dbReference>
<feature type="compositionally biased region" description="Polar residues" evidence="2">
    <location>
        <begin position="121"/>
        <end position="134"/>
    </location>
</feature>
<feature type="domain" description="BZIP" evidence="3">
    <location>
        <begin position="20"/>
        <end position="59"/>
    </location>
</feature>
<evidence type="ECO:0000259" key="3">
    <source>
        <dbReference type="Pfam" id="PF00170"/>
    </source>
</evidence>
<feature type="coiled-coil region" evidence="1">
    <location>
        <begin position="31"/>
        <end position="58"/>
    </location>
</feature>
<organism evidence="4 5">
    <name type="scientific">Dendrothele bispora (strain CBS 962.96)</name>
    <dbReference type="NCBI Taxonomy" id="1314807"/>
    <lineage>
        <taxon>Eukaryota</taxon>
        <taxon>Fungi</taxon>
        <taxon>Dikarya</taxon>
        <taxon>Basidiomycota</taxon>
        <taxon>Agaricomycotina</taxon>
        <taxon>Agaricomycetes</taxon>
        <taxon>Agaricomycetidae</taxon>
        <taxon>Agaricales</taxon>
        <taxon>Agaricales incertae sedis</taxon>
        <taxon>Dendrothele</taxon>
    </lineage>
</organism>
<proteinExistence type="predicted"/>